<dbReference type="SUPFAM" id="SSF52540">
    <property type="entry name" value="P-loop containing nucleoside triphosphate hydrolases"/>
    <property type="match status" value="2"/>
</dbReference>
<dbReference type="Gene3D" id="3.40.50.300">
    <property type="entry name" value="P-loop containing nucleotide triphosphate hydrolases"/>
    <property type="match status" value="1"/>
</dbReference>
<evidence type="ECO:0000256" key="2">
    <source>
        <dbReference type="ARBA" id="ARBA00022679"/>
    </source>
</evidence>
<dbReference type="Proteomes" id="UP000807353">
    <property type="component" value="Unassembled WGS sequence"/>
</dbReference>
<dbReference type="PANTHER" id="PTHR11088">
    <property type="entry name" value="TRNA DIMETHYLALLYLTRANSFERASE"/>
    <property type="match status" value="1"/>
</dbReference>
<protein>
    <submittedName>
        <fullName evidence="6">tRNA isopentenyltransferase</fullName>
    </submittedName>
</protein>
<evidence type="ECO:0000256" key="3">
    <source>
        <dbReference type="ARBA" id="ARBA00022741"/>
    </source>
</evidence>
<dbReference type="InterPro" id="IPR027417">
    <property type="entry name" value="P-loop_NTPase"/>
</dbReference>
<comment type="caution">
    <text evidence="6">The sequence shown here is derived from an EMBL/GenBank/DDBJ whole genome shotgun (WGS) entry which is preliminary data.</text>
</comment>
<evidence type="ECO:0000313" key="6">
    <source>
        <dbReference type="EMBL" id="KAF9456110.1"/>
    </source>
</evidence>
<dbReference type="PANTHER" id="PTHR11088:SF89">
    <property type="entry name" value="TRNA DIMETHYLALLYLTRANSFERASE"/>
    <property type="match status" value="1"/>
</dbReference>
<dbReference type="AlphaFoldDB" id="A0A9P5XUU0"/>
<dbReference type="Pfam" id="PF01715">
    <property type="entry name" value="IPPT"/>
    <property type="match status" value="1"/>
</dbReference>
<dbReference type="GO" id="GO:0052381">
    <property type="term" value="F:tRNA dimethylallyltransferase activity"/>
    <property type="evidence" value="ECO:0007669"/>
    <property type="project" value="InterPro"/>
</dbReference>
<dbReference type="EMBL" id="MU150460">
    <property type="protein sequence ID" value="KAF9456110.1"/>
    <property type="molecule type" value="Genomic_DNA"/>
</dbReference>
<evidence type="ECO:0000313" key="7">
    <source>
        <dbReference type="Proteomes" id="UP000807353"/>
    </source>
</evidence>
<gene>
    <name evidence="6" type="ORF">BDZ94DRAFT_1276505</name>
</gene>
<dbReference type="InterPro" id="IPR018022">
    <property type="entry name" value="IPT"/>
</dbReference>
<evidence type="ECO:0000256" key="1">
    <source>
        <dbReference type="ARBA" id="ARBA00005842"/>
    </source>
</evidence>
<sequence length="494" mass="56189">MNIRPLITICGTTGVGKSNLAIELALHLARNACKNGWKGARIINADSMQVYSGLDIITNKVPVSERKGVEHLLMGFKAPGEQYTVGQWVQDALQMIEETHNRQEIPIVVGGTSYWIQHLMFPNRLTSVGAISNDCGTSTMSPDLISAIVSLPPRLSTLFNDLPVHPPSAAIHPDSAFDLYALLKALDPFVATRWHWKDTRKVLRSLCIIKESGRRASEIIAEQSKTSAILPRFRTLCFWLYAEPPILETRLNERVEKMIKDGLLDEVRSLLEKIVTPPRFVDTDSKTDFTLGIYQSIGFKEFHHYLSSSQPSNKAFLDAVNHMKLSTRQYAKRQISWIRNKLLPAIYSANEVELVSPTYLLDATDMDDRWFDQVRDRAFRLMEDFLSHKDLPDPTSLSENARRMLTVERKPSDPISVLIAKRKLICPICTLQVDRPFMIEEGREWDAHQKTRMHKHLASKKNKEYFVGDPRDEPKGKTTNKSDISIADSRDFFA</sequence>
<comment type="similarity">
    <text evidence="1">Belongs to the IPP transferase family.</text>
</comment>
<dbReference type="GO" id="GO:0006400">
    <property type="term" value="P:tRNA modification"/>
    <property type="evidence" value="ECO:0007669"/>
    <property type="project" value="TreeGrafter"/>
</dbReference>
<proteinExistence type="inferred from homology"/>
<keyword evidence="7" id="KW-1185">Reference proteome</keyword>
<evidence type="ECO:0000256" key="5">
    <source>
        <dbReference type="SAM" id="MobiDB-lite"/>
    </source>
</evidence>
<dbReference type="HAMAP" id="MF_00185">
    <property type="entry name" value="IPP_trans"/>
    <property type="match status" value="1"/>
</dbReference>
<reference evidence="6" key="1">
    <citation type="submission" date="2020-11" db="EMBL/GenBank/DDBJ databases">
        <authorList>
            <consortium name="DOE Joint Genome Institute"/>
            <person name="Ahrendt S."/>
            <person name="Riley R."/>
            <person name="Andreopoulos W."/>
            <person name="Labutti K."/>
            <person name="Pangilinan J."/>
            <person name="Ruiz-Duenas F.J."/>
            <person name="Barrasa J.M."/>
            <person name="Sanchez-Garcia M."/>
            <person name="Camarero S."/>
            <person name="Miyauchi S."/>
            <person name="Serrano A."/>
            <person name="Linde D."/>
            <person name="Babiker R."/>
            <person name="Drula E."/>
            <person name="Ayuso-Fernandez I."/>
            <person name="Pacheco R."/>
            <person name="Padilla G."/>
            <person name="Ferreira P."/>
            <person name="Barriuso J."/>
            <person name="Kellner H."/>
            <person name="Castanera R."/>
            <person name="Alfaro M."/>
            <person name="Ramirez L."/>
            <person name="Pisabarro A.G."/>
            <person name="Kuo A."/>
            <person name="Tritt A."/>
            <person name="Lipzen A."/>
            <person name="He G."/>
            <person name="Yan M."/>
            <person name="Ng V."/>
            <person name="Cullen D."/>
            <person name="Martin F."/>
            <person name="Rosso M.-N."/>
            <person name="Henrissat B."/>
            <person name="Hibbett D."/>
            <person name="Martinez A.T."/>
            <person name="Grigoriev I.V."/>
        </authorList>
    </citation>
    <scope>NUCLEOTIDE SEQUENCE</scope>
    <source>
        <strain evidence="6">CBS 247.69</strain>
    </source>
</reference>
<organism evidence="6 7">
    <name type="scientific">Collybia nuda</name>
    <dbReference type="NCBI Taxonomy" id="64659"/>
    <lineage>
        <taxon>Eukaryota</taxon>
        <taxon>Fungi</taxon>
        <taxon>Dikarya</taxon>
        <taxon>Basidiomycota</taxon>
        <taxon>Agaricomycotina</taxon>
        <taxon>Agaricomycetes</taxon>
        <taxon>Agaricomycetidae</taxon>
        <taxon>Agaricales</taxon>
        <taxon>Tricholomatineae</taxon>
        <taxon>Clitocybaceae</taxon>
        <taxon>Collybia</taxon>
    </lineage>
</organism>
<feature type="region of interest" description="Disordered" evidence="5">
    <location>
        <begin position="456"/>
        <end position="494"/>
    </location>
</feature>
<keyword evidence="2" id="KW-0808">Transferase</keyword>
<dbReference type="Gene3D" id="1.10.20.140">
    <property type="match status" value="1"/>
</dbReference>
<dbReference type="OrthoDB" id="775260at2759"/>
<dbReference type="InterPro" id="IPR039657">
    <property type="entry name" value="Dimethylallyltransferase"/>
</dbReference>
<name>A0A9P5XUU0_9AGAR</name>
<keyword evidence="4" id="KW-0067">ATP-binding</keyword>
<feature type="compositionally biased region" description="Basic and acidic residues" evidence="5">
    <location>
        <begin position="461"/>
        <end position="476"/>
    </location>
</feature>
<accession>A0A9P5XUU0</accession>
<dbReference type="GO" id="GO:0005739">
    <property type="term" value="C:mitochondrion"/>
    <property type="evidence" value="ECO:0007669"/>
    <property type="project" value="TreeGrafter"/>
</dbReference>
<dbReference type="GO" id="GO:0005524">
    <property type="term" value="F:ATP binding"/>
    <property type="evidence" value="ECO:0007669"/>
    <property type="project" value="UniProtKB-KW"/>
</dbReference>
<keyword evidence="3" id="KW-0547">Nucleotide-binding</keyword>
<evidence type="ECO:0000256" key="4">
    <source>
        <dbReference type="ARBA" id="ARBA00022840"/>
    </source>
</evidence>